<dbReference type="GO" id="GO:0070941">
    <property type="term" value="P:eisosome assembly"/>
    <property type="evidence" value="ECO:0007669"/>
    <property type="project" value="TreeGrafter"/>
</dbReference>
<evidence type="ECO:0000259" key="6">
    <source>
        <dbReference type="Pfam" id="PF01284"/>
    </source>
</evidence>
<comment type="subcellular location">
    <subcellularLocation>
        <location evidence="1">Membrane</location>
        <topology evidence="1">Multi-pass membrane protein</topology>
    </subcellularLocation>
</comment>
<accession>A0A5M9J8Q1</accession>
<dbReference type="Pfam" id="PF01284">
    <property type="entry name" value="MARVEL"/>
    <property type="match status" value="1"/>
</dbReference>
<feature type="transmembrane region" description="Helical" evidence="5">
    <location>
        <begin position="7"/>
        <end position="28"/>
    </location>
</feature>
<evidence type="ECO:0000256" key="2">
    <source>
        <dbReference type="ARBA" id="ARBA00022692"/>
    </source>
</evidence>
<protein>
    <recommendedName>
        <fullName evidence="6">MARVEL domain-containing protein</fullName>
    </recommendedName>
</protein>
<dbReference type="GO" id="GO:0005886">
    <property type="term" value="C:plasma membrane"/>
    <property type="evidence" value="ECO:0007669"/>
    <property type="project" value="TreeGrafter"/>
</dbReference>
<dbReference type="GO" id="GO:0032126">
    <property type="term" value="C:eisosome"/>
    <property type="evidence" value="ECO:0007669"/>
    <property type="project" value="TreeGrafter"/>
</dbReference>
<keyword evidence="8" id="KW-1185">Reference proteome</keyword>
<dbReference type="InterPro" id="IPR052649">
    <property type="entry name" value="NCE102-like"/>
</dbReference>
<evidence type="ECO:0000256" key="5">
    <source>
        <dbReference type="SAM" id="Phobius"/>
    </source>
</evidence>
<dbReference type="Proteomes" id="UP000322873">
    <property type="component" value="Unassembled WGS sequence"/>
</dbReference>
<dbReference type="PANTHER" id="PTHR28165">
    <property type="entry name" value="NON-CLASSICAL EXPORT PROTEIN 2-RELATED"/>
    <property type="match status" value="1"/>
</dbReference>
<dbReference type="VEuPathDB" id="FungiDB:MFRU_008g00470"/>
<comment type="caution">
    <text evidence="7">The sequence shown here is derived from an EMBL/GenBank/DDBJ whole genome shotgun (WGS) entry which is preliminary data.</text>
</comment>
<feature type="transmembrane region" description="Helical" evidence="5">
    <location>
        <begin position="68"/>
        <end position="90"/>
    </location>
</feature>
<feature type="transmembrane region" description="Helical" evidence="5">
    <location>
        <begin position="40"/>
        <end position="61"/>
    </location>
</feature>
<evidence type="ECO:0000313" key="8">
    <source>
        <dbReference type="Proteomes" id="UP000322873"/>
    </source>
</evidence>
<name>A0A5M9J8Q1_MONFR</name>
<organism evidence="7 8">
    <name type="scientific">Monilinia fructicola</name>
    <name type="common">Brown rot fungus</name>
    <name type="synonym">Ciboria fructicola</name>
    <dbReference type="NCBI Taxonomy" id="38448"/>
    <lineage>
        <taxon>Eukaryota</taxon>
        <taxon>Fungi</taxon>
        <taxon>Dikarya</taxon>
        <taxon>Ascomycota</taxon>
        <taxon>Pezizomycotina</taxon>
        <taxon>Leotiomycetes</taxon>
        <taxon>Helotiales</taxon>
        <taxon>Sclerotiniaceae</taxon>
        <taxon>Monilinia</taxon>
    </lineage>
</organism>
<dbReference type="PANTHER" id="PTHR28165:SF1">
    <property type="entry name" value="NON-CLASSICAL EXPORT PROTEIN 2-RELATED"/>
    <property type="match status" value="1"/>
</dbReference>
<dbReference type="InterPro" id="IPR008253">
    <property type="entry name" value="Marvel"/>
</dbReference>
<proteinExistence type="predicted"/>
<keyword evidence="3 5" id="KW-1133">Transmembrane helix</keyword>
<evidence type="ECO:0000256" key="3">
    <source>
        <dbReference type="ARBA" id="ARBA00022989"/>
    </source>
</evidence>
<keyword evidence="2 5" id="KW-0812">Transmembrane</keyword>
<reference evidence="7 8" key="1">
    <citation type="submission" date="2019-06" db="EMBL/GenBank/DDBJ databases">
        <title>Genome Sequence of the Brown Rot Fungal Pathogen Monilinia fructicola.</title>
        <authorList>
            <person name="De Miccolis Angelini R.M."/>
            <person name="Landi L."/>
            <person name="Abate D."/>
            <person name="Pollastro S."/>
            <person name="Romanazzi G."/>
            <person name="Faretra F."/>
        </authorList>
    </citation>
    <scope>NUCLEOTIDE SEQUENCE [LARGE SCALE GENOMIC DNA]</scope>
    <source>
        <strain evidence="7 8">Mfrc123</strain>
    </source>
</reference>
<keyword evidence="4 5" id="KW-0472">Membrane</keyword>
<dbReference type="AlphaFoldDB" id="A0A5M9J8Q1"/>
<sequence>MPSIPQILLRGLQLLCVIILTGLVAGAIDVQHFFNDSVNYAMFTTVFSWIVVIYGLSAAFVESLAHPIILLVLDGFAIGFNFIAGVTLAARLGAHSCSNSNYINHNDLAQGITKRCRELQAATALCQQRFQHGHASWWRCSQGCPKHVPSLSKKKINQQGRSLQQRKNISVKWRWSSTIRG</sequence>
<dbReference type="GO" id="GO:0072659">
    <property type="term" value="P:protein localization to plasma membrane"/>
    <property type="evidence" value="ECO:0007669"/>
    <property type="project" value="TreeGrafter"/>
</dbReference>
<evidence type="ECO:0000256" key="4">
    <source>
        <dbReference type="ARBA" id="ARBA00023136"/>
    </source>
</evidence>
<dbReference type="EMBL" id="VICG01000014">
    <property type="protein sequence ID" value="KAA8565177.1"/>
    <property type="molecule type" value="Genomic_DNA"/>
</dbReference>
<gene>
    <name evidence="7" type="ORF">EYC84_010916</name>
</gene>
<feature type="domain" description="MARVEL" evidence="6">
    <location>
        <begin position="5"/>
        <end position="125"/>
    </location>
</feature>
<evidence type="ECO:0000313" key="7">
    <source>
        <dbReference type="EMBL" id="KAA8565177.1"/>
    </source>
</evidence>
<evidence type="ECO:0000256" key="1">
    <source>
        <dbReference type="ARBA" id="ARBA00004141"/>
    </source>
</evidence>